<evidence type="ECO:0000256" key="1">
    <source>
        <dbReference type="ARBA" id="ARBA00023117"/>
    </source>
</evidence>
<dbReference type="TAIR" id="AT1G58025"/>
<dbReference type="CDD" id="cd05494">
    <property type="entry name" value="Bromodomain_1"/>
    <property type="match status" value="1"/>
</dbReference>
<organism evidence="6">
    <name type="scientific">Arabidopsis thaliana</name>
    <name type="common">Mouse-ear cress</name>
    <dbReference type="NCBI Taxonomy" id="3702"/>
    <lineage>
        <taxon>Eukaryota</taxon>
        <taxon>Viridiplantae</taxon>
        <taxon>Streptophyta</taxon>
        <taxon>Embryophyta</taxon>
        <taxon>Tracheophyta</taxon>
        <taxon>Spermatophyta</taxon>
        <taxon>Magnoliopsida</taxon>
        <taxon>eudicotyledons</taxon>
        <taxon>Gunneridae</taxon>
        <taxon>Pentapetalae</taxon>
        <taxon>rosids</taxon>
        <taxon>malvids</taxon>
        <taxon>Brassicales</taxon>
        <taxon>Brassicaceae</taxon>
        <taxon>Camelineae</taxon>
        <taxon>Arabidopsis</taxon>
    </lineage>
</organism>
<accession>Q9C6G1</accession>
<dbReference type="InterPro" id="IPR001487">
    <property type="entry name" value="Bromodomain"/>
</dbReference>
<dbReference type="EMBL" id="AC079604">
    <property type="protein sequence ID" value="AAG50696.1"/>
    <property type="molecule type" value="Genomic_DNA"/>
</dbReference>
<protein>
    <submittedName>
        <fullName evidence="6">Uncharacterized protein T15M6.22</fullName>
    </submittedName>
</protein>
<feature type="domain" description="Bromo" evidence="5">
    <location>
        <begin position="227"/>
        <end position="300"/>
    </location>
</feature>
<evidence type="ECO:0000313" key="6">
    <source>
        <dbReference type="EMBL" id="AAG50696.1"/>
    </source>
</evidence>
<dbReference type="PANTHER" id="PTHR47809">
    <property type="entry name" value="DNA-BINDING BROMODOMAIN-CONTAINING PROTEIN"/>
    <property type="match status" value="1"/>
</dbReference>
<dbReference type="PRINTS" id="PR00503">
    <property type="entry name" value="BROMODOMAIN"/>
</dbReference>
<dbReference type="PROSITE" id="PS00633">
    <property type="entry name" value="BROMODOMAIN_1"/>
    <property type="match status" value="1"/>
</dbReference>
<feature type="compositionally biased region" description="Polar residues" evidence="4">
    <location>
        <begin position="16"/>
        <end position="35"/>
    </location>
</feature>
<dbReference type="SMART" id="SM00297">
    <property type="entry name" value="BROMO"/>
    <property type="match status" value="1"/>
</dbReference>
<feature type="compositionally biased region" description="Basic residues" evidence="4">
    <location>
        <begin position="1"/>
        <end position="14"/>
    </location>
</feature>
<dbReference type="InterPro" id="IPR018359">
    <property type="entry name" value="Bromodomain_CS"/>
</dbReference>
<proteinExistence type="predicted"/>
<dbReference type="PROSITE" id="PS50014">
    <property type="entry name" value="BROMODOMAIN_2"/>
    <property type="match status" value="1"/>
</dbReference>
<feature type="compositionally biased region" description="Basic residues" evidence="4">
    <location>
        <begin position="337"/>
        <end position="348"/>
    </location>
</feature>
<keyword evidence="3" id="KW-0175">Coiled coil</keyword>
<feature type="compositionally biased region" description="Basic and acidic residues" evidence="4">
    <location>
        <begin position="399"/>
        <end position="411"/>
    </location>
</feature>
<keyword evidence="1 2" id="KW-0103">Bromodomain</keyword>
<feature type="region of interest" description="Disordered" evidence="4">
    <location>
        <begin position="83"/>
        <end position="103"/>
    </location>
</feature>
<feature type="compositionally biased region" description="Acidic residues" evidence="4">
    <location>
        <begin position="431"/>
        <end position="440"/>
    </location>
</feature>
<dbReference type="AlphaFoldDB" id="Q9C6G1"/>
<feature type="compositionally biased region" description="Polar residues" evidence="4">
    <location>
        <begin position="374"/>
        <end position="391"/>
    </location>
</feature>
<dbReference type="PhylomeDB" id="Q9C6G1"/>
<dbReference type="InterPro" id="IPR036427">
    <property type="entry name" value="Bromodomain-like_sf"/>
</dbReference>
<evidence type="ECO:0000259" key="5">
    <source>
        <dbReference type="PROSITE" id="PS50014"/>
    </source>
</evidence>
<reference evidence="6" key="2">
    <citation type="submission" date="2001-01" db="EMBL/GenBank/DDBJ databases">
        <title>Arabidopsis thaliana chromosome 1 BAC T15M6 genomic sequence.</title>
        <authorList>
            <person name="Lin X."/>
            <person name="Kaul S."/>
            <person name="Town C.D."/>
            <person name="Benito M."/>
            <person name="Creasy T.H."/>
            <person name="Haas B.J."/>
            <person name="Wu D."/>
            <person name="Maiti R."/>
            <person name="Ronning C.M."/>
            <person name="Koo H."/>
            <person name="Fujii C.Y."/>
            <person name="Utterback T.R."/>
            <person name="Barnstead M.E."/>
            <person name="Bowman C.L."/>
            <person name="White O."/>
            <person name="Nierman W.C."/>
            <person name="Fraser C.M."/>
        </authorList>
    </citation>
    <scope>NUCLEOTIDE SEQUENCE</scope>
</reference>
<reference key="1">
    <citation type="journal article" date="2000" name="Nature">
        <title>Sequence and analysis of chromosome 1 of the plant Arabidopsis thaliana.</title>
        <authorList>
            <person name="Theologis A."/>
            <person name="Ecker J.R."/>
            <person name="Palm C.J."/>
            <person name="Federspiel N.A."/>
            <person name="Kaul S."/>
            <person name="White O."/>
            <person name="Alonso J."/>
            <person name="Altafi H."/>
            <person name="Araujo R."/>
            <person name="Bowman C.L."/>
            <person name="Brooks S.Y."/>
            <person name="Buehler E."/>
            <person name="Chan A."/>
            <person name="Chao Q."/>
            <person name="Chen H."/>
            <person name="Cheuk R.F."/>
            <person name="Chin C.W."/>
            <person name="Chung M.K."/>
            <person name="Conn L."/>
            <person name="Conway A.B."/>
            <person name="Conway A.R."/>
            <person name="Creasy T.H."/>
            <person name="Dewar K."/>
            <person name="Dunn P."/>
            <person name="Etgu P."/>
            <person name="Feldblyum T.V."/>
            <person name="Feng J."/>
            <person name="Fong B."/>
            <person name="Fujii C.Y."/>
            <person name="Gill J.E."/>
            <person name="Goldsmith A.D."/>
            <person name="Haas B."/>
            <person name="Hansen N.F."/>
            <person name="Hughes B."/>
            <person name="Huizar L."/>
            <person name="Hunter J.L."/>
            <person name="Jenkins J."/>
            <person name="Johnson-Hopson C."/>
            <person name="Khan S."/>
            <person name="Khaykin E."/>
            <person name="Kim C.J."/>
            <person name="Koo H.L."/>
            <person name="Kremenetskaia I."/>
            <person name="Kurtz D.B."/>
            <person name="Kwan A."/>
            <person name="Lam B."/>
            <person name="Langin-Hooper S."/>
            <person name="Lee A."/>
            <person name="Lee J.M."/>
            <person name="Lenz C.A."/>
            <person name="Li J.H."/>
            <person name="Li Y."/>
            <person name="Lin X."/>
            <person name="Liu S.X."/>
            <person name="Liu Z.A."/>
            <person name="Luros J.S."/>
            <person name="Maiti R."/>
            <person name="Marziali A."/>
            <person name="Militscher J."/>
            <person name="Miranda M."/>
            <person name="Nguyen M."/>
            <person name="Nierman W.C."/>
            <person name="Osborne B.I."/>
            <person name="Pai G."/>
            <person name="Peterson J."/>
            <person name="Pham P.K."/>
            <person name="Rizzo M."/>
            <person name="Rooney T."/>
            <person name="Rowley D."/>
            <person name="Sakano H."/>
            <person name="Salzberg S.L."/>
            <person name="Schwartz J.R."/>
            <person name="Shinn P."/>
            <person name="Southwick A.M."/>
            <person name="Sun H."/>
            <person name="Tallon L.J."/>
            <person name="Tambunga G."/>
            <person name="Toriumi M.J."/>
            <person name="Town C.D."/>
            <person name="Utterback T."/>
            <person name="Van Aken S."/>
            <person name="Vaysberg M."/>
            <person name="Vysotskaia V.S."/>
            <person name="Walker M."/>
            <person name="Wu D."/>
            <person name="Yu G."/>
            <person name="Fraser C.M."/>
            <person name="Venter J.C."/>
            <person name="Davis R.W."/>
        </authorList>
    </citation>
    <scope>NUCLEOTIDE SEQUENCE [LARGE SCALE GENOMIC DNA]</scope>
    <source>
        <strain>cv. Columbia</strain>
    </source>
</reference>
<dbReference type="PANTHER" id="PTHR47809:SF2">
    <property type="entry name" value="DNA-BINDING BROMODOMAIN-CONTAINING PROTEIN"/>
    <property type="match status" value="1"/>
</dbReference>
<gene>
    <name evidence="6" type="primary">T15M6.22</name>
</gene>
<evidence type="ECO:0000256" key="3">
    <source>
        <dbReference type="SAM" id="Coils"/>
    </source>
</evidence>
<evidence type="ECO:0000256" key="2">
    <source>
        <dbReference type="PROSITE-ProRule" id="PRU00035"/>
    </source>
</evidence>
<feature type="coiled-coil region" evidence="3">
    <location>
        <begin position="488"/>
        <end position="515"/>
    </location>
</feature>
<feature type="region of interest" description="Disordered" evidence="4">
    <location>
        <begin position="366"/>
        <end position="470"/>
    </location>
</feature>
<name>Q9C6G1_ARATH</name>
<dbReference type="ExpressionAtlas" id="Q9C6G1">
    <property type="expression patterns" value="baseline and differential"/>
</dbReference>
<dbReference type="SUPFAM" id="SSF47370">
    <property type="entry name" value="Bromodomain"/>
    <property type="match status" value="1"/>
</dbReference>
<dbReference type="Pfam" id="PF00439">
    <property type="entry name" value="Bromodomain"/>
    <property type="match status" value="1"/>
</dbReference>
<feature type="compositionally biased region" description="Basic and acidic residues" evidence="4">
    <location>
        <begin position="441"/>
        <end position="461"/>
    </location>
</feature>
<dbReference type="Gene3D" id="1.20.920.10">
    <property type="entry name" value="Bromodomain-like"/>
    <property type="match status" value="1"/>
</dbReference>
<sequence>MKRKRGHKKGKKSKTINEQGNLNESTENAENQTSEHSSEAPVECENSELESKMEVDAPSPIAGSVDLADNIAAKSVARVKVKLKTSKAPEPNETLRDDIDKSSSQAVLEKPVVPVEKKEEFVPRLPERKPVFLNVYRKTKGIRIKSSKAVDGSSSVTEKSATDTVKVQDVVVGQKDTKTSEENSQASKKEAEIATISLQKEEKKTDQNLRYNKQELEDSLIVIKKIMKMEAADPFNVPVNPEALGIPDYFDIIKTPMDFGTICNNFEKGNKYMNSEDVYKDVNYIWNNCSKYNKKGDYIVDLMKRVKKNFMKYWTSAGLYTEQSAAENTEDGGKASTKQKSHKRHGRHHKSDCMCAICVLKRRKRERERDSGAQEESSPAGSPSVDNSSVNMGEDMDIDVDKKPEQEKTEIVELDSPVSKTQRVIENKQEVEEEENVEVESENKTKANVEDKTQSIDRSMEETGDEPVNSAAEKLVVLASLEGPKSTQNEEEEKEKRLQEQKKRLELERKEWRMKMQEKFQVRNPQLLSLCETLFPNDNNHNSVWNGPHSLFRRRGGSNRSSALHKAVESLMNELNNSLSYALGARSLFAMLDESGYFHTLRAATSNASIFIISTKAIGEYASLISKAVELTLTTDWRLLLNKCWKSEAKRRRCDDAEAVAGGERSRLDPYPGDWWGSELLRAAVSIPVSPRRTKPTEEQRQSRSQSLLGVGMELWSPVAEIIRRSSEPSQCLVQSGDGARQQGMCGEIVLAMHCLCEVLLIRAPLCYL</sequence>
<evidence type="ECO:0000256" key="4">
    <source>
        <dbReference type="SAM" id="MobiDB-lite"/>
    </source>
</evidence>
<feature type="region of interest" description="Disordered" evidence="4">
    <location>
        <begin position="1"/>
        <end position="64"/>
    </location>
</feature>
<feature type="region of interest" description="Disordered" evidence="4">
    <location>
        <begin position="325"/>
        <end position="348"/>
    </location>
</feature>
<dbReference type="PIR" id="E96613">
    <property type="entry name" value="E96613"/>
</dbReference>